<feature type="domain" description="OmpR/PhoB-type" evidence="3">
    <location>
        <begin position="8"/>
        <end position="105"/>
    </location>
</feature>
<protein>
    <submittedName>
        <fullName evidence="4">Winged helix-turn-helix domain-containing protein</fullName>
    </submittedName>
</protein>
<evidence type="ECO:0000313" key="4">
    <source>
        <dbReference type="EMBL" id="MFC3071510.1"/>
    </source>
</evidence>
<feature type="DNA-binding region" description="OmpR/PhoB-type" evidence="2">
    <location>
        <begin position="8"/>
        <end position="105"/>
    </location>
</feature>
<dbReference type="PROSITE" id="PS51755">
    <property type="entry name" value="OMPR_PHOB"/>
    <property type="match status" value="1"/>
</dbReference>
<evidence type="ECO:0000256" key="2">
    <source>
        <dbReference type="PROSITE-ProRule" id="PRU01091"/>
    </source>
</evidence>
<dbReference type="EMBL" id="JBHRSP010000001">
    <property type="protein sequence ID" value="MFC3071510.1"/>
    <property type="molecule type" value="Genomic_DNA"/>
</dbReference>
<dbReference type="Proteomes" id="UP001595377">
    <property type="component" value="Unassembled WGS sequence"/>
</dbReference>
<keyword evidence="1 2" id="KW-0238">DNA-binding</keyword>
<accession>A0ABV7DB45</accession>
<dbReference type="CDD" id="cd00383">
    <property type="entry name" value="trans_reg_C"/>
    <property type="match status" value="1"/>
</dbReference>
<sequence>MICCPTCGQALPPDRFSFDVDSGVLVCGGRFVHLPRREAHVLEFLLERRGRTVTRSILFQELYRGDDEPDAENVVESHVSKLRRKILPLGLVITSERYKGYRLTVEATL</sequence>
<proteinExistence type="predicted"/>
<dbReference type="Gene3D" id="1.10.10.10">
    <property type="entry name" value="Winged helix-like DNA-binding domain superfamily/Winged helix DNA-binding domain"/>
    <property type="match status" value="1"/>
</dbReference>
<evidence type="ECO:0000256" key="1">
    <source>
        <dbReference type="ARBA" id="ARBA00023125"/>
    </source>
</evidence>
<reference evidence="5" key="1">
    <citation type="journal article" date="2019" name="Int. J. Syst. Evol. Microbiol.">
        <title>The Global Catalogue of Microorganisms (GCM) 10K type strain sequencing project: providing services to taxonomists for standard genome sequencing and annotation.</title>
        <authorList>
            <consortium name="The Broad Institute Genomics Platform"/>
            <consortium name="The Broad Institute Genome Sequencing Center for Infectious Disease"/>
            <person name="Wu L."/>
            <person name="Ma J."/>
        </authorList>
    </citation>
    <scope>NUCLEOTIDE SEQUENCE [LARGE SCALE GENOMIC DNA]</scope>
    <source>
        <strain evidence="5">KCTC 52677</strain>
    </source>
</reference>
<keyword evidence="5" id="KW-1185">Reference proteome</keyword>
<dbReference type="Pfam" id="PF00486">
    <property type="entry name" value="Trans_reg_C"/>
    <property type="match status" value="1"/>
</dbReference>
<evidence type="ECO:0000259" key="3">
    <source>
        <dbReference type="PROSITE" id="PS51755"/>
    </source>
</evidence>
<dbReference type="RefSeq" id="WP_257316075.1">
    <property type="nucleotide sequence ID" value="NZ_JANFDG010000016.1"/>
</dbReference>
<dbReference type="InterPro" id="IPR016032">
    <property type="entry name" value="Sig_transdc_resp-reg_C-effctor"/>
</dbReference>
<comment type="caution">
    <text evidence="4">The sequence shown here is derived from an EMBL/GenBank/DDBJ whole genome shotgun (WGS) entry which is preliminary data.</text>
</comment>
<dbReference type="InterPro" id="IPR036388">
    <property type="entry name" value="WH-like_DNA-bd_sf"/>
</dbReference>
<dbReference type="InterPro" id="IPR001867">
    <property type="entry name" value="OmpR/PhoB-type_DNA-bd"/>
</dbReference>
<evidence type="ECO:0000313" key="5">
    <source>
        <dbReference type="Proteomes" id="UP001595377"/>
    </source>
</evidence>
<gene>
    <name evidence="4" type="ORF">ACFOHH_00150</name>
</gene>
<organism evidence="4 5">
    <name type="scientific">Shinella pollutisoli</name>
    <dbReference type="NCBI Taxonomy" id="2250594"/>
    <lineage>
        <taxon>Bacteria</taxon>
        <taxon>Pseudomonadati</taxon>
        <taxon>Pseudomonadota</taxon>
        <taxon>Alphaproteobacteria</taxon>
        <taxon>Hyphomicrobiales</taxon>
        <taxon>Rhizobiaceae</taxon>
        <taxon>Shinella</taxon>
    </lineage>
</organism>
<dbReference type="SMART" id="SM00862">
    <property type="entry name" value="Trans_reg_C"/>
    <property type="match status" value="1"/>
</dbReference>
<name>A0ABV7DB45_9HYPH</name>
<dbReference type="SUPFAM" id="SSF46894">
    <property type="entry name" value="C-terminal effector domain of the bipartite response regulators"/>
    <property type="match status" value="1"/>
</dbReference>